<dbReference type="InterPro" id="IPR038717">
    <property type="entry name" value="Tc1-like_DDE_dom"/>
</dbReference>
<organism evidence="2 3">
    <name type="scientific">Tomitella cavernea</name>
    <dbReference type="NCBI Taxonomy" id="1387982"/>
    <lineage>
        <taxon>Bacteria</taxon>
        <taxon>Bacillati</taxon>
        <taxon>Actinomycetota</taxon>
        <taxon>Actinomycetes</taxon>
        <taxon>Mycobacteriales</taxon>
        <taxon>Tomitella</taxon>
    </lineage>
</organism>
<feature type="domain" description="Tc1-like transposase DDE" evidence="1">
    <location>
        <begin position="1"/>
        <end position="60"/>
    </location>
</feature>
<proteinExistence type="predicted"/>
<evidence type="ECO:0000313" key="2">
    <source>
        <dbReference type="EMBL" id="GAA4815487.1"/>
    </source>
</evidence>
<dbReference type="EMBL" id="BAABKQ010000001">
    <property type="protein sequence ID" value="GAA4815487.1"/>
    <property type="molecule type" value="Genomic_DNA"/>
</dbReference>
<reference evidence="3" key="1">
    <citation type="journal article" date="2019" name="Int. J. Syst. Evol. Microbiol.">
        <title>The Global Catalogue of Microorganisms (GCM) 10K type strain sequencing project: providing services to taxonomists for standard genome sequencing and annotation.</title>
        <authorList>
            <consortium name="The Broad Institute Genomics Platform"/>
            <consortium name="The Broad Institute Genome Sequencing Center for Infectious Disease"/>
            <person name="Wu L."/>
            <person name="Ma J."/>
        </authorList>
    </citation>
    <scope>NUCLEOTIDE SEQUENCE [LARGE SCALE GENOMIC DNA]</scope>
    <source>
        <strain evidence="3">JCM 18542</strain>
    </source>
</reference>
<gene>
    <name evidence="2" type="ORF">GCM10023353_21480</name>
</gene>
<sequence>MDNYAAHKTTDVNAWLEGHPRIRVHFTPTSASWLNLVETWFAIIERQAIHRGTFRSMRELTQAVRAFITGSNPRATSFLSTQDADTIIAQIDRNRTPPIGH</sequence>
<name>A0ABP9CSW0_9ACTN</name>
<dbReference type="RefSeq" id="WP_372435227.1">
    <property type="nucleotide sequence ID" value="NZ_BAABKQ010000001.1"/>
</dbReference>
<dbReference type="InterPro" id="IPR036397">
    <property type="entry name" value="RNaseH_sf"/>
</dbReference>
<keyword evidence="3" id="KW-1185">Reference proteome</keyword>
<protein>
    <recommendedName>
        <fullName evidence="1">Tc1-like transposase DDE domain-containing protein</fullName>
    </recommendedName>
</protein>
<dbReference type="Pfam" id="PF13358">
    <property type="entry name" value="DDE_3"/>
    <property type="match status" value="1"/>
</dbReference>
<dbReference type="Proteomes" id="UP001500839">
    <property type="component" value="Unassembled WGS sequence"/>
</dbReference>
<accession>A0ABP9CSW0</accession>
<comment type="caution">
    <text evidence="2">The sequence shown here is derived from an EMBL/GenBank/DDBJ whole genome shotgun (WGS) entry which is preliminary data.</text>
</comment>
<dbReference type="Gene3D" id="3.30.420.10">
    <property type="entry name" value="Ribonuclease H-like superfamily/Ribonuclease H"/>
    <property type="match status" value="1"/>
</dbReference>
<evidence type="ECO:0000313" key="3">
    <source>
        <dbReference type="Proteomes" id="UP001500839"/>
    </source>
</evidence>
<evidence type="ECO:0000259" key="1">
    <source>
        <dbReference type="Pfam" id="PF13358"/>
    </source>
</evidence>